<reference evidence="1" key="1">
    <citation type="submission" date="2020-07" db="EMBL/GenBank/DDBJ databases">
        <title>Multicomponent nature underlies the extraordinary mechanical properties of spider dragline silk.</title>
        <authorList>
            <person name="Kono N."/>
            <person name="Nakamura H."/>
            <person name="Mori M."/>
            <person name="Yoshida Y."/>
            <person name="Ohtoshi R."/>
            <person name="Malay A.D."/>
            <person name="Moran D.A.P."/>
            <person name="Tomita M."/>
            <person name="Numata K."/>
            <person name="Arakawa K."/>
        </authorList>
    </citation>
    <scope>NUCLEOTIDE SEQUENCE</scope>
</reference>
<protein>
    <submittedName>
        <fullName evidence="1">Uncharacterized protein</fullName>
    </submittedName>
</protein>
<dbReference type="AlphaFoldDB" id="A0A8X6M2C8"/>
<accession>A0A8X6M2C8</accession>
<gene>
    <name evidence="1" type="ORF">TNCT_119541</name>
</gene>
<evidence type="ECO:0000313" key="2">
    <source>
        <dbReference type="Proteomes" id="UP000887116"/>
    </source>
</evidence>
<comment type="caution">
    <text evidence="1">The sequence shown here is derived from an EMBL/GenBank/DDBJ whole genome shotgun (WGS) entry which is preliminary data.</text>
</comment>
<sequence>MCAVSKKRVNDMFNSAIAYEILENVQLFDFENKRDFESIKDKDIQYERKEKLSVLDLRQETETSETHLAKSYFVKLQRKDESLGPVWSQVKDKQNAYEIDMMEF</sequence>
<proteinExistence type="predicted"/>
<dbReference type="Proteomes" id="UP000887116">
    <property type="component" value="Unassembled WGS sequence"/>
</dbReference>
<organism evidence="1 2">
    <name type="scientific">Trichonephila clavata</name>
    <name type="common">Joro spider</name>
    <name type="synonym">Nephila clavata</name>
    <dbReference type="NCBI Taxonomy" id="2740835"/>
    <lineage>
        <taxon>Eukaryota</taxon>
        <taxon>Metazoa</taxon>
        <taxon>Ecdysozoa</taxon>
        <taxon>Arthropoda</taxon>
        <taxon>Chelicerata</taxon>
        <taxon>Arachnida</taxon>
        <taxon>Araneae</taxon>
        <taxon>Araneomorphae</taxon>
        <taxon>Entelegynae</taxon>
        <taxon>Araneoidea</taxon>
        <taxon>Nephilidae</taxon>
        <taxon>Trichonephila</taxon>
    </lineage>
</organism>
<evidence type="ECO:0000313" key="1">
    <source>
        <dbReference type="EMBL" id="GFR28749.1"/>
    </source>
</evidence>
<dbReference type="EMBL" id="BMAO01019153">
    <property type="protein sequence ID" value="GFR28749.1"/>
    <property type="molecule type" value="Genomic_DNA"/>
</dbReference>
<name>A0A8X6M2C8_TRICU</name>
<keyword evidence="2" id="KW-1185">Reference proteome</keyword>